<evidence type="ECO:0000256" key="1">
    <source>
        <dbReference type="SAM" id="MobiDB-lite"/>
    </source>
</evidence>
<name>A0A8H3HF53_9AGAM</name>
<feature type="compositionally biased region" description="Polar residues" evidence="1">
    <location>
        <begin position="881"/>
        <end position="891"/>
    </location>
</feature>
<accession>A0A8H3HF53</accession>
<evidence type="ECO:0000313" key="3">
    <source>
        <dbReference type="Proteomes" id="UP000663888"/>
    </source>
</evidence>
<sequence length="949" mass="107424">MGKRQKAKAARVAGHSCSYTTMTGLHGERADKQVGYGGELKLSEGVCGCADSPPTPSCQALVDKHCRAKCGGSATSLDGKWCEYHTRMRVDIHKSFHELLQAYHLTSNLTPDMALVQEATVLDWVESCWEPMHSRIDALNKALLCRTCFMDRLQGSDLDFKSKKYIKGLRDARTRLQSNLRTIEDHMFTLIGSSSEYQDSIAILLSQLYSRTDQQHRCVHHNVHPDGDTPTFMFPVDREYRHQLTRNFRGNVVDGYIAAELRRFRVEILEKLGIEIIRPTSYEDSSHYELLVRWDTNGGHRQAHIAAAYFRRLCFMESHLFVQAHRHMRTLETDQLPHITIENLHGQQLDFDKDLDPALLCMITFILSPHLKLSHLGILRDYLWWPAWSQVRTAVQDIYIDENAYPDGKRPVKPWWGKPPKPALFAAWNDRNGPEGALTLLCGMLYEASHPQAHRGDVLTSPHWSHLGSLVRCGKCLLSMAWSADEWFAIVREFSIRRIPMYSRIFPQVMGDGVGSLWTSDLATDVVRGQSDPGRGRMGLVSHRESEKECGSSQAPKSPDFGGDYRLDETLEIAGIVMLGVVTGGPVVRPDVEDDQRRQFLESFKLHPQVWFLLTSDRDPIHKDFVLGLVRQLVLRARHHRSDLMISGIAIEHPEIDEDLSDVPPFHNASQRHSGTIPWWEPVYTGFDFMRTIAGLNYEPMPYRFMGDCPVIHLACRPTNPNGVRWLLDVILDAAIEASSVRTKAELEKFWIKSEMGRKGCEGNHEGVLSYQFGPWCKEDREKKDAAVQTSSTRIELEHEDWPSDTLIAGLQGLHIGAVETNRLQETPPHTCRSHLPIFEATGHYSPSQEKLTVNYSMSVGPGQGSDPQAHQVHDPLPDAETNSASQSSDPKSPDELPSGQEREFIPPSKNCVQATQTDWFDLIMSEEGDKLPDLSEWGEARRGRTLVL</sequence>
<dbReference type="EMBL" id="CAJMWX010001717">
    <property type="protein sequence ID" value="CAE6503086.1"/>
    <property type="molecule type" value="Genomic_DNA"/>
</dbReference>
<feature type="region of interest" description="Disordered" evidence="1">
    <location>
        <begin position="856"/>
        <end position="912"/>
    </location>
</feature>
<reference evidence="2" key="1">
    <citation type="submission" date="2021-01" db="EMBL/GenBank/DDBJ databases">
        <authorList>
            <person name="Kaushik A."/>
        </authorList>
    </citation>
    <scope>NUCLEOTIDE SEQUENCE</scope>
    <source>
        <strain evidence="2">AG4-R118</strain>
    </source>
</reference>
<comment type="caution">
    <text evidence="2">The sequence shown here is derived from an EMBL/GenBank/DDBJ whole genome shotgun (WGS) entry which is preliminary data.</text>
</comment>
<gene>
    <name evidence="2" type="ORF">RDB_LOCUS156098</name>
</gene>
<dbReference type="AlphaFoldDB" id="A0A8H3HF53"/>
<protein>
    <submittedName>
        <fullName evidence="2">Uncharacterized protein</fullName>
    </submittedName>
</protein>
<organism evidence="2 3">
    <name type="scientific">Rhizoctonia solani</name>
    <dbReference type="NCBI Taxonomy" id="456999"/>
    <lineage>
        <taxon>Eukaryota</taxon>
        <taxon>Fungi</taxon>
        <taxon>Dikarya</taxon>
        <taxon>Basidiomycota</taxon>
        <taxon>Agaricomycotina</taxon>
        <taxon>Agaricomycetes</taxon>
        <taxon>Cantharellales</taxon>
        <taxon>Ceratobasidiaceae</taxon>
        <taxon>Rhizoctonia</taxon>
    </lineage>
</organism>
<proteinExistence type="predicted"/>
<dbReference type="Proteomes" id="UP000663888">
    <property type="component" value="Unassembled WGS sequence"/>
</dbReference>
<evidence type="ECO:0000313" key="2">
    <source>
        <dbReference type="EMBL" id="CAE6503086.1"/>
    </source>
</evidence>